<name>A0A7X2T9Y4_9FIRM</name>
<dbReference type="GO" id="GO:0003677">
    <property type="term" value="F:DNA binding"/>
    <property type="evidence" value="ECO:0007669"/>
    <property type="project" value="UniProtKB-KW"/>
</dbReference>
<evidence type="ECO:0000313" key="5">
    <source>
        <dbReference type="EMBL" id="MSS19540.1"/>
    </source>
</evidence>
<evidence type="ECO:0000256" key="2">
    <source>
        <dbReference type="ARBA" id="ARBA00023125"/>
    </source>
</evidence>
<dbReference type="InterPro" id="IPR036388">
    <property type="entry name" value="WH-like_DNA-bd_sf"/>
</dbReference>
<proteinExistence type="predicted"/>
<dbReference type="InterPro" id="IPR036390">
    <property type="entry name" value="WH_DNA-bd_sf"/>
</dbReference>
<keyword evidence="3" id="KW-0804">Transcription</keyword>
<dbReference type="EMBL" id="VUMO01000003">
    <property type="protein sequence ID" value="MSS19540.1"/>
    <property type="molecule type" value="Genomic_DNA"/>
</dbReference>
<protein>
    <submittedName>
        <fullName evidence="5">MarR family transcriptional regulator</fullName>
    </submittedName>
</protein>
<evidence type="ECO:0000313" key="6">
    <source>
        <dbReference type="Proteomes" id="UP000461754"/>
    </source>
</evidence>
<dbReference type="Pfam" id="PF01047">
    <property type="entry name" value="MarR"/>
    <property type="match status" value="1"/>
</dbReference>
<keyword evidence="6" id="KW-1185">Reference proteome</keyword>
<keyword evidence="2" id="KW-0238">DNA-binding</keyword>
<organism evidence="5 6">
    <name type="scientific">Pseudoramibacter porci</name>
    <dbReference type="NCBI Taxonomy" id="2606631"/>
    <lineage>
        <taxon>Bacteria</taxon>
        <taxon>Bacillati</taxon>
        <taxon>Bacillota</taxon>
        <taxon>Clostridia</taxon>
        <taxon>Eubacteriales</taxon>
        <taxon>Eubacteriaceae</taxon>
        <taxon>Pseudoramibacter</taxon>
    </lineage>
</organism>
<dbReference type="SMART" id="SM00347">
    <property type="entry name" value="HTH_MARR"/>
    <property type="match status" value="1"/>
</dbReference>
<feature type="domain" description="HTH marR-type" evidence="4">
    <location>
        <begin position="9"/>
        <end position="140"/>
    </location>
</feature>
<comment type="caution">
    <text evidence="5">The sequence shown here is derived from an EMBL/GenBank/DDBJ whole genome shotgun (WGS) entry which is preliminary data.</text>
</comment>
<dbReference type="SUPFAM" id="SSF46785">
    <property type="entry name" value="Winged helix' DNA-binding domain"/>
    <property type="match status" value="1"/>
</dbReference>
<reference evidence="5 6" key="1">
    <citation type="submission" date="2019-08" db="EMBL/GenBank/DDBJ databases">
        <title>In-depth cultivation of the pig gut microbiome towards novel bacterial diversity and tailored functional studies.</title>
        <authorList>
            <person name="Wylensek D."/>
            <person name="Hitch T.C.A."/>
            <person name="Clavel T."/>
        </authorList>
    </citation>
    <scope>NUCLEOTIDE SEQUENCE [LARGE SCALE GENOMIC DNA]</scope>
    <source>
        <strain evidence="5 6">RF-744-FAT-4</strain>
    </source>
</reference>
<evidence type="ECO:0000256" key="1">
    <source>
        <dbReference type="ARBA" id="ARBA00023015"/>
    </source>
</evidence>
<dbReference type="PANTHER" id="PTHR42756">
    <property type="entry name" value="TRANSCRIPTIONAL REGULATOR, MARR"/>
    <property type="match status" value="1"/>
</dbReference>
<dbReference type="Proteomes" id="UP000461754">
    <property type="component" value="Unassembled WGS sequence"/>
</dbReference>
<sequence length="149" mass="16862">MMKDEESVMANLFETYNQIICEMGVDYHNAAVQLGLSDSEFNILYTLYIEGSGTNQSVLYKKSGVARSTVNSAIRKMEGKEWIYLVPGTGRNTRVMLTAAGEAAIAQTVGRIVDIEKQIFSDFSEEEQQTLIRLNRHFETHFKEAIKKL</sequence>
<dbReference type="PROSITE" id="PS50995">
    <property type="entry name" value="HTH_MARR_2"/>
    <property type="match status" value="1"/>
</dbReference>
<dbReference type="GO" id="GO:0003700">
    <property type="term" value="F:DNA-binding transcription factor activity"/>
    <property type="evidence" value="ECO:0007669"/>
    <property type="project" value="InterPro"/>
</dbReference>
<dbReference type="Gene3D" id="1.10.10.10">
    <property type="entry name" value="Winged helix-like DNA-binding domain superfamily/Winged helix DNA-binding domain"/>
    <property type="match status" value="1"/>
</dbReference>
<evidence type="ECO:0000259" key="4">
    <source>
        <dbReference type="PROSITE" id="PS50995"/>
    </source>
</evidence>
<gene>
    <name evidence="5" type="ORF">FYJ52_03805</name>
</gene>
<dbReference type="AlphaFoldDB" id="A0A7X2T9Y4"/>
<dbReference type="PANTHER" id="PTHR42756:SF1">
    <property type="entry name" value="TRANSCRIPTIONAL REPRESSOR OF EMRAB OPERON"/>
    <property type="match status" value="1"/>
</dbReference>
<keyword evidence="1" id="KW-0805">Transcription regulation</keyword>
<accession>A0A7X2T9Y4</accession>
<evidence type="ECO:0000256" key="3">
    <source>
        <dbReference type="ARBA" id="ARBA00023163"/>
    </source>
</evidence>
<dbReference type="InterPro" id="IPR000835">
    <property type="entry name" value="HTH_MarR-typ"/>
</dbReference>